<accession>Q3JJG9</accession>
<dbReference type="AlphaFoldDB" id="Q3JJG9"/>
<dbReference type="EMBL" id="CP000125">
    <property type="protein sequence ID" value="ABA52827.1"/>
    <property type="molecule type" value="Genomic_DNA"/>
</dbReference>
<feature type="region of interest" description="Disordered" evidence="1">
    <location>
        <begin position="466"/>
        <end position="588"/>
    </location>
</feature>
<feature type="compositionally biased region" description="Basic and acidic residues" evidence="1">
    <location>
        <begin position="526"/>
        <end position="543"/>
    </location>
</feature>
<feature type="compositionally biased region" description="Basic and acidic residues" evidence="1">
    <location>
        <begin position="59"/>
        <end position="72"/>
    </location>
</feature>
<feature type="region of interest" description="Disordered" evidence="1">
    <location>
        <begin position="1"/>
        <end position="112"/>
    </location>
</feature>
<name>Q3JJG9_BURP1</name>
<dbReference type="HOGENOM" id="CLU_463585_0_0_4"/>
<dbReference type="KEGG" id="bpm:BURPS1710b_A1126"/>
<organism evidence="2 3">
    <name type="scientific">Burkholderia pseudomallei (strain 1710b)</name>
    <dbReference type="NCBI Taxonomy" id="320372"/>
    <lineage>
        <taxon>Bacteria</taxon>
        <taxon>Pseudomonadati</taxon>
        <taxon>Pseudomonadota</taxon>
        <taxon>Betaproteobacteria</taxon>
        <taxon>Burkholderiales</taxon>
        <taxon>Burkholderiaceae</taxon>
        <taxon>Burkholderia</taxon>
        <taxon>pseudomallei group</taxon>
    </lineage>
</organism>
<feature type="compositionally biased region" description="Basic residues" evidence="1">
    <location>
        <begin position="466"/>
        <end position="491"/>
    </location>
</feature>
<dbReference type="Proteomes" id="UP000002700">
    <property type="component" value="Chromosome II"/>
</dbReference>
<evidence type="ECO:0000313" key="2">
    <source>
        <dbReference type="EMBL" id="ABA52827.1"/>
    </source>
</evidence>
<feature type="compositionally biased region" description="Basic residues" evidence="1">
    <location>
        <begin position="570"/>
        <end position="588"/>
    </location>
</feature>
<feature type="compositionally biased region" description="Basic and acidic residues" evidence="1">
    <location>
        <begin position="18"/>
        <end position="28"/>
    </location>
</feature>
<sequence length="588" mass="67795">MRERGDAQQVRNGQPCRSAHECRRETRGAGRGGGEQQRAARHPRGEIDRQQRHARCMRRITEHDRGERRIELPRAPAGHRAPVSPRIRQREPQQRVQRGREKRGRHEPAPRMRVRAQRTIVGRRNAIDMHAARPSPPVEHPDFAADARIVRVVVVIELDLRAPLAGDPVAPLQRHLVAAEIGDLRVVSGRLIRLAAEAATQHDQALADLAVGDRAVVGGRLHRARRIDRVVPARLEDPLRHRIPDRAEVVELIAVAVAVPRVARARRQHERAIRQQLAVERQIDARARQDRAGRRAGKPDAAEPVRPHVLDVRDRAELRAFVEAVQLRELADDRAAARLIEPAQVHAVPVAIAVRQVRHRIRERELGVPLRRRLHVRDERLRQRRLVFLVRRDLGERPAVGHAFRVDLHERRVVEAARNDDERCGGRRCGGRRCERRRGKGRGGRCGRDRCCRRCRGCRHSRCRRSKRRNLRHGRRSRRRERRRRRGHHGRIGGVRRSGRPAGGLERRDRRGNRRVGMSGSRPRARRAEYARARERHDGERNGRAASATKRMHVGLLVTTRDTSRCATRRDRHARTHGRPRIRRARTR</sequence>
<dbReference type="EnsemblBacteria" id="ABA52827">
    <property type="protein sequence ID" value="ABA52827"/>
    <property type="gene ID" value="BURPS1710b_A1126"/>
</dbReference>
<proteinExistence type="predicted"/>
<gene>
    <name evidence="2" type="ordered locus">BURPS1710b_A1126</name>
</gene>
<evidence type="ECO:0000313" key="3">
    <source>
        <dbReference type="Proteomes" id="UP000002700"/>
    </source>
</evidence>
<reference evidence="2 3" key="1">
    <citation type="submission" date="2005-09" db="EMBL/GenBank/DDBJ databases">
        <authorList>
            <person name="Woods D.E."/>
            <person name="Nierman W.C."/>
        </authorList>
    </citation>
    <scope>NUCLEOTIDE SEQUENCE [LARGE SCALE GENOMIC DNA]</scope>
    <source>
        <strain evidence="2 3">1710b</strain>
    </source>
</reference>
<evidence type="ECO:0000256" key="1">
    <source>
        <dbReference type="SAM" id="MobiDB-lite"/>
    </source>
</evidence>
<protein>
    <submittedName>
        <fullName evidence="2">Uncharacterized protein</fullName>
    </submittedName>
</protein>